<dbReference type="EC" id="2.3.2.6" evidence="10 15"/>
<comment type="function">
    <text evidence="8 15">Functions in the N-end rule pathway of protein degradation where it conjugates Leu, Phe and, less efficiently, Met from aminoacyl-tRNAs to the N-termini of proteins containing an N-terminal arginine or lysine.</text>
</comment>
<evidence type="ECO:0000256" key="4">
    <source>
        <dbReference type="ARBA" id="ARBA00023315"/>
    </source>
</evidence>
<evidence type="ECO:0000256" key="13">
    <source>
        <dbReference type="ARBA" id="ARBA00077165"/>
    </source>
</evidence>
<dbReference type="NCBIfam" id="TIGR00667">
    <property type="entry name" value="aat"/>
    <property type="match status" value="1"/>
</dbReference>
<keyword evidence="2 15" id="KW-0963">Cytoplasm</keyword>
<dbReference type="InterPro" id="IPR042203">
    <property type="entry name" value="Leu/Phe-tRNA_Trfase_C"/>
</dbReference>
<evidence type="ECO:0000256" key="12">
    <source>
        <dbReference type="ARBA" id="ARBA00077136"/>
    </source>
</evidence>
<dbReference type="Gene3D" id="3.40.630.70">
    <property type="entry name" value="Leucyl/phenylalanyl-tRNA-protein transferase, C-terminal domain"/>
    <property type="match status" value="1"/>
</dbReference>
<evidence type="ECO:0000313" key="16">
    <source>
        <dbReference type="EMBL" id="MBA6412317.1"/>
    </source>
</evidence>
<comment type="caution">
    <text evidence="16">The sequence shown here is derived from an EMBL/GenBank/DDBJ whole genome shotgun (WGS) entry which is preliminary data.</text>
</comment>
<proteinExistence type="inferred from homology"/>
<dbReference type="PANTHER" id="PTHR30098">
    <property type="entry name" value="LEUCYL/PHENYLALANYL-TRNA--PROTEIN TRANSFERASE"/>
    <property type="match status" value="1"/>
</dbReference>
<organism evidence="16 17">
    <name type="scientific">Sediminihaliea albiluteola</name>
    <dbReference type="NCBI Taxonomy" id="2758564"/>
    <lineage>
        <taxon>Bacteria</taxon>
        <taxon>Pseudomonadati</taxon>
        <taxon>Pseudomonadota</taxon>
        <taxon>Gammaproteobacteria</taxon>
        <taxon>Cellvibrionales</taxon>
        <taxon>Halieaceae</taxon>
        <taxon>Sediminihaliea</taxon>
    </lineage>
</organism>
<sequence length="237" mass="26222">MSEQLLRLLAPGEDFPPSSEAFDHPNGLLAAGGDLSPATLERAYRRGIFPWYQDDEPLLWWSPDPRSVLFPDQVHISRSLRKTLRRDSFGLSCDQQFAQVMSACAGPRRQQDGTWITSAMHEAYCAMHAKGLAHSIEVYREDELVGGLYGIALGGAFFGESMFSTVSDASKVALVALTQILRNNGFDLIDCQVESEHMNSLGARNMSRRDFEQALAQTVNKTVGNDWRLPPSCGALL</sequence>
<keyword evidence="3 15" id="KW-0808">Transferase</keyword>
<evidence type="ECO:0000256" key="11">
    <source>
        <dbReference type="ARBA" id="ARBA00074372"/>
    </source>
</evidence>
<evidence type="ECO:0000256" key="7">
    <source>
        <dbReference type="ARBA" id="ARBA00051538"/>
    </source>
</evidence>
<dbReference type="GO" id="GO:0008914">
    <property type="term" value="F:leucyl-tRNA--protein transferase activity"/>
    <property type="evidence" value="ECO:0007669"/>
    <property type="project" value="UniProtKB-UniRule"/>
</dbReference>
<evidence type="ECO:0000256" key="10">
    <source>
        <dbReference type="ARBA" id="ARBA00066767"/>
    </source>
</evidence>
<dbReference type="RefSeq" id="WP_182169163.1">
    <property type="nucleotide sequence ID" value="NZ_JACFXU010000013.1"/>
</dbReference>
<dbReference type="GO" id="GO:0030163">
    <property type="term" value="P:protein catabolic process"/>
    <property type="evidence" value="ECO:0007669"/>
    <property type="project" value="UniProtKB-UniRule"/>
</dbReference>
<keyword evidence="4 15" id="KW-0012">Acyltransferase</keyword>
<dbReference type="FunFam" id="3.30.70.3550:FF:000001">
    <property type="entry name" value="Leucyl/phenylalanyl-tRNA--protein transferase"/>
    <property type="match status" value="1"/>
</dbReference>
<comment type="similarity">
    <text evidence="9 15">Belongs to the L/F-transferase family.</text>
</comment>
<reference evidence="16 17" key="1">
    <citation type="submission" date="2020-07" db="EMBL/GenBank/DDBJ databases">
        <title>Halieaceae bacterium, F7430, whole genome shotgun sequencing project.</title>
        <authorList>
            <person name="Jiang S."/>
            <person name="Liu Z.W."/>
            <person name="Du Z.J."/>
        </authorList>
    </citation>
    <scope>NUCLEOTIDE SEQUENCE [LARGE SCALE GENOMIC DNA]</scope>
    <source>
        <strain evidence="16 17">F7430</strain>
    </source>
</reference>
<comment type="catalytic activity">
    <reaction evidence="6 15">
        <text>N-terminal L-arginyl-[protein] + L-leucyl-tRNA(Leu) = N-terminal L-leucyl-L-arginyl-[protein] + tRNA(Leu) + H(+)</text>
        <dbReference type="Rhea" id="RHEA:50416"/>
        <dbReference type="Rhea" id="RHEA-COMP:9613"/>
        <dbReference type="Rhea" id="RHEA-COMP:9622"/>
        <dbReference type="Rhea" id="RHEA-COMP:12672"/>
        <dbReference type="Rhea" id="RHEA-COMP:12673"/>
        <dbReference type="ChEBI" id="CHEBI:15378"/>
        <dbReference type="ChEBI" id="CHEBI:64719"/>
        <dbReference type="ChEBI" id="CHEBI:78442"/>
        <dbReference type="ChEBI" id="CHEBI:78494"/>
        <dbReference type="ChEBI" id="CHEBI:133044"/>
        <dbReference type="EC" id="2.3.2.6"/>
    </reaction>
</comment>
<accession>A0A7W2TUQ2</accession>
<dbReference type="HAMAP" id="MF_00688">
    <property type="entry name" value="Leu_Phe_trans"/>
    <property type="match status" value="1"/>
</dbReference>
<evidence type="ECO:0000256" key="5">
    <source>
        <dbReference type="ARBA" id="ARBA00050607"/>
    </source>
</evidence>
<dbReference type="EMBL" id="JACFXU010000013">
    <property type="protein sequence ID" value="MBA6412317.1"/>
    <property type="molecule type" value="Genomic_DNA"/>
</dbReference>
<dbReference type="FunFam" id="3.40.630.70:FF:000001">
    <property type="entry name" value="Leucyl/phenylalanyl-tRNA--protein transferase"/>
    <property type="match status" value="1"/>
</dbReference>
<comment type="catalytic activity">
    <reaction evidence="7 15">
        <text>N-terminal L-lysyl-[protein] + L-leucyl-tRNA(Leu) = N-terminal L-leucyl-L-lysyl-[protein] + tRNA(Leu) + H(+)</text>
        <dbReference type="Rhea" id="RHEA:12340"/>
        <dbReference type="Rhea" id="RHEA-COMP:9613"/>
        <dbReference type="Rhea" id="RHEA-COMP:9622"/>
        <dbReference type="Rhea" id="RHEA-COMP:12670"/>
        <dbReference type="Rhea" id="RHEA-COMP:12671"/>
        <dbReference type="ChEBI" id="CHEBI:15378"/>
        <dbReference type="ChEBI" id="CHEBI:65249"/>
        <dbReference type="ChEBI" id="CHEBI:78442"/>
        <dbReference type="ChEBI" id="CHEBI:78494"/>
        <dbReference type="ChEBI" id="CHEBI:133043"/>
        <dbReference type="EC" id="2.3.2.6"/>
    </reaction>
</comment>
<evidence type="ECO:0000256" key="14">
    <source>
        <dbReference type="ARBA" id="ARBA00083640"/>
    </source>
</evidence>
<dbReference type="GO" id="GO:0005737">
    <property type="term" value="C:cytoplasm"/>
    <property type="evidence" value="ECO:0007669"/>
    <property type="project" value="UniProtKB-SubCell"/>
</dbReference>
<keyword evidence="17" id="KW-1185">Reference proteome</keyword>
<dbReference type="Proteomes" id="UP000539350">
    <property type="component" value="Unassembled WGS sequence"/>
</dbReference>
<dbReference type="InterPro" id="IPR004616">
    <property type="entry name" value="Leu/Phe-tRNA_Trfase"/>
</dbReference>
<gene>
    <name evidence="15" type="primary">aat</name>
    <name evidence="16" type="ORF">H2508_04255</name>
</gene>
<evidence type="ECO:0000313" key="17">
    <source>
        <dbReference type="Proteomes" id="UP000539350"/>
    </source>
</evidence>
<dbReference type="InterPro" id="IPR016181">
    <property type="entry name" value="Acyl_CoA_acyltransferase"/>
</dbReference>
<dbReference type="PANTHER" id="PTHR30098:SF2">
    <property type="entry name" value="LEUCYL_PHENYLALANYL-TRNA--PROTEIN TRANSFERASE"/>
    <property type="match status" value="1"/>
</dbReference>
<comment type="catalytic activity">
    <reaction evidence="5 15">
        <text>L-phenylalanyl-tRNA(Phe) + an N-terminal L-alpha-aminoacyl-[protein] = an N-terminal L-phenylalanyl-L-alpha-aminoacyl-[protein] + tRNA(Phe)</text>
        <dbReference type="Rhea" id="RHEA:43632"/>
        <dbReference type="Rhea" id="RHEA-COMP:9668"/>
        <dbReference type="Rhea" id="RHEA-COMP:9699"/>
        <dbReference type="Rhea" id="RHEA-COMP:10636"/>
        <dbReference type="Rhea" id="RHEA-COMP:10637"/>
        <dbReference type="ChEBI" id="CHEBI:78442"/>
        <dbReference type="ChEBI" id="CHEBI:78531"/>
        <dbReference type="ChEBI" id="CHEBI:78597"/>
        <dbReference type="ChEBI" id="CHEBI:83561"/>
        <dbReference type="EC" id="2.3.2.6"/>
    </reaction>
</comment>
<dbReference type="InterPro" id="IPR042221">
    <property type="entry name" value="Leu/Phe-tRNA_Trfase_N"/>
</dbReference>
<evidence type="ECO:0000256" key="15">
    <source>
        <dbReference type="HAMAP-Rule" id="MF_00688"/>
    </source>
</evidence>
<dbReference type="Pfam" id="PF03588">
    <property type="entry name" value="Leu_Phe_trans"/>
    <property type="match status" value="1"/>
</dbReference>
<dbReference type="Gene3D" id="3.30.70.3550">
    <property type="entry name" value="Leucyl/phenylalanyl-tRNA-protein transferase, N-terminal domain"/>
    <property type="match status" value="1"/>
</dbReference>
<protein>
    <recommendedName>
        <fullName evidence="11 15">Leucyl/phenylalanyl-tRNA--protein transferase</fullName>
        <ecNumber evidence="10 15">2.3.2.6</ecNumber>
    </recommendedName>
    <alternativeName>
        <fullName evidence="12 15">L/F-transferase</fullName>
    </alternativeName>
    <alternativeName>
        <fullName evidence="13 15">Leucyltransferase</fullName>
    </alternativeName>
    <alternativeName>
        <fullName evidence="14 15">Phenyalanyltransferase</fullName>
    </alternativeName>
</protein>
<comment type="subcellular location">
    <subcellularLocation>
        <location evidence="1 15">Cytoplasm</location>
    </subcellularLocation>
</comment>
<dbReference type="SUPFAM" id="SSF55729">
    <property type="entry name" value="Acyl-CoA N-acyltransferases (Nat)"/>
    <property type="match status" value="1"/>
</dbReference>
<evidence type="ECO:0000256" key="2">
    <source>
        <dbReference type="ARBA" id="ARBA00022490"/>
    </source>
</evidence>
<evidence type="ECO:0000256" key="9">
    <source>
        <dbReference type="ARBA" id="ARBA00061535"/>
    </source>
</evidence>
<evidence type="ECO:0000256" key="8">
    <source>
        <dbReference type="ARBA" id="ARBA00054043"/>
    </source>
</evidence>
<name>A0A7W2TUQ2_9GAMM</name>
<evidence type="ECO:0000256" key="3">
    <source>
        <dbReference type="ARBA" id="ARBA00022679"/>
    </source>
</evidence>
<dbReference type="AlphaFoldDB" id="A0A7W2TUQ2"/>
<evidence type="ECO:0000256" key="1">
    <source>
        <dbReference type="ARBA" id="ARBA00004496"/>
    </source>
</evidence>
<evidence type="ECO:0000256" key="6">
    <source>
        <dbReference type="ARBA" id="ARBA00050652"/>
    </source>
</evidence>